<feature type="transmembrane region" description="Helical" evidence="3">
    <location>
        <begin position="48"/>
        <end position="73"/>
    </location>
</feature>
<evidence type="ECO:0000313" key="4">
    <source>
        <dbReference type="EMBL" id="KDR15760.1"/>
    </source>
</evidence>
<keyword evidence="3" id="KW-1133">Transmembrane helix</keyword>
<evidence type="ECO:0000313" key="5">
    <source>
        <dbReference type="Proteomes" id="UP000027135"/>
    </source>
</evidence>
<accession>A0A067QYY9</accession>
<dbReference type="Gene3D" id="1.10.246.130">
    <property type="match status" value="1"/>
</dbReference>
<dbReference type="AlphaFoldDB" id="A0A067QYY9"/>
<dbReference type="InterPro" id="IPR043138">
    <property type="entry name" value="GGT_lsub"/>
</dbReference>
<dbReference type="STRING" id="136037.A0A067QYY9"/>
<keyword evidence="3" id="KW-0812">Transmembrane</keyword>
<dbReference type="PANTHER" id="PTHR11686:SF9">
    <property type="entry name" value="RE13973P"/>
    <property type="match status" value="1"/>
</dbReference>
<dbReference type="OrthoDB" id="1081007at2759"/>
<dbReference type="InterPro" id="IPR043137">
    <property type="entry name" value="GGT_ssub_C"/>
</dbReference>
<keyword evidence="3" id="KW-0472">Membrane</keyword>
<proteinExistence type="predicted"/>
<dbReference type="InterPro" id="IPR029055">
    <property type="entry name" value="Ntn_hydrolases_N"/>
</dbReference>
<dbReference type="GO" id="GO:0006751">
    <property type="term" value="P:glutathione catabolic process"/>
    <property type="evidence" value="ECO:0007669"/>
    <property type="project" value="InterPro"/>
</dbReference>
<dbReference type="PRINTS" id="PR01210">
    <property type="entry name" value="GGTRANSPTASE"/>
</dbReference>
<gene>
    <name evidence="4" type="ORF">L798_10304</name>
</gene>
<dbReference type="EMBL" id="KK852817">
    <property type="protein sequence ID" value="KDR15760.1"/>
    <property type="molecule type" value="Genomic_DNA"/>
</dbReference>
<feature type="active site" description="Nucleophile" evidence="1">
    <location>
        <position position="441"/>
    </location>
</feature>
<dbReference type="Pfam" id="PF01019">
    <property type="entry name" value="G_glu_transpept"/>
    <property type="match status" value="1"/>
</dbReference>
<keyword evidence="5" id="KW-1185">Reference proteome</keyword>
<dbReference type="SUPFAM" id="SSF56235">
    <property type="entry name" value="N-terminal nucleophile aminohydrolases (Ntn hydrolases)"/>
    <property type="match status" value="1"/>
</dbReference>
<dbReference type="GO" id="GO:0005886">
    <property type="term" value="C:plasma membrane"/>
    <property type="evidence" value="ECO:0007669"/>
    <property type="project" value="TreeGrafter"/>
</dbReference>
<sequence length="632" mass="68788">MAHERERLVSEESNHDYGAFVTDESGKRLCLNATQDGRGSIEKHQKRLVEAVLVCALFVIVITITWGVVILLARSDPVTDLPPSYSKEGHYTRAAVSADSTVCPPIGRSVLEKGGSAVDAAVAVLLCQGVSDPLRSGLGGGIFMLIYQRSSRTVLALDASVSVPARASRDMFQDDTTRQGRGGWLVAVPGELIGLWEAHKKFGVLPWSELVETAIQLCEQGVAMSENLAKFLHKFQDVVLADPALRKTFTRPGTGELLQAGDVMKNVRLARTLRVVATQGADSLYNGTLAKALVDDVKSSGGLLRMKDLAKYKPRWSKAVTTTLQAGGQKLHMHTTPPPSGGVVVSHILSILEGYNMSSQDFATVSRQVTTLHRIVEAFKLSFAKRPLLGDPEDADVIKAVQDLLSKKVVEQERQMINDNKSISDITYYGPQLEEVEDSATTHVCVLAHNGDAVSVTSSMSVNFGSGFMSSKTGIILNNVMENVKEQNIISKHETVTPSANFVSPTKHSMSPVAPSVFTDEAGDIRLIIGGTGGIKTITSIAYVAIRNLWLGDSVKTAIDARRIHHQLSPNKLQYEYGLIKQQIEGLKKRQHIMVRVRDCWSSFVNAIEKRMNGMIIANSDYRKGGTVDGLD</sequence>
<dbReference type="InParanoid" id="A0A067QYY9"/>
<reference evidence="4 5" key="1">
    <citation type="journal article" date="2014" name="Nat. Commun.">
        <title>Molecular traces of alternative social organization in a termite genome.</title>
        <authorList>
            <person name="Terrapon N."/>
            <person name="Li C."/>
            <person name="Robertson H.M."/>
            <person name="Ji L."/>
            <person name="Meng X."/>
            <person name="Booth W."/>
            <person name="Chen Z."/>
            <person name="Childers C.P."/>
            <person name="Glastad K.M."/>
            <person name="Gokhale K."/>
            <person name="Gowin J."/>
            <person name="Gronenberg W."/>
            <person name="Hermansen R.A."/>
            <person name="Hu H."/>
            <person name="Hunt B.G."/>
            <person name="Huylmans A.K."/>
            <person name="Khalil S.M."/>
            <person name="Mitchell R.D."/>
            <person name="Munoz-Torres M.C."/>
            <person name="Mustard J.A."/>
            <person name="Pan H."/>
            <person name="Reese J.T."/>
            <person name="Scharf M.E."/>
            <person name="Sun F."/>
            <person name="Vogel H."/>
            <person name="Xiao J."/>
            <person name="Yang W."/>
            <person name="Yang Z."/>
            <person name="Yang Z."/>
            <person name="Zhou J."/>
            <person name="Zhu J."/>
            <person name="Brent C.S."/>
            <person name="Elsik C.G."/>
            <person name="Goodisman M.A."/>
            <person name="Liberles D.A."/>
            <person name="Roe R.M."/>
            <person name="Vargo E.L."/>
            <person name="Vilcinskas A."/>
            <person name="Wang J."/>
            <person name="Bornberg-Bauer E."/>
            <person name="Korb J."/>
            <person name="Zhang G."/>
            <person name="Liebig J."/>
        </authorList>
    </citation>
    <scope>NUCLEOTIDE SEQUENCE [LARGE SCALE GENOMIC DNA]</scope>
    <source>
        <tissue evidence="4">Whole organism</tissue>
    </source>
</reference>
<organism evidence="4 5">
    <name type="scientific">Zootermopsis nevadensis</name>
    <name type="common">Dampwood termite</name>
    <dbReference type="NCBI Taxonomy" id="136037"/>
    <lineage>
        <taxon>Eukaryota</taxon>
        <taxon>Metazoa</taxon>
        <taxon>Ecdysozoa</taxon>
        <taxon>Arthropoda</taxon>
        <taxon>Hexapoda</taxon>
        <taxon>Insecta</taxon>
        <taxon>Pterygota</taxon>
        <taxon>Neoptera</taxon>
        <taxon>Polyneoptera</taxon>
        <taxon>Dictyoptera</taxon>
        <taxon>Blattodea</taxon>
        <taxon>Blattoidea</taxon>
        <taxon>Termitoidae</taxon>
        <taxon>Termopsidae</taxon>
        <taxon>Zootermopsis</taxon>
    </lineage>
</organism>
<evidence type="ECO:0000256" key="3">
    <source>
        <dbReference type="SAM" id="Phobius"/>
    </source>
</evidence>
<dbReference type="Gene3D" id="3.60.20.40">
    <property type="match status" value="1"/>
</dbReference>
<feature type="binding site" evidence="2">
    <location>
        <position position="534"/>
    </location>
    <ligand>
        <name>L-glutamate</name>
        <dbReference type="ChEBI" id="CHEBI:29985"/>
    </ligand>
</feature>
<dbReference type="PANTHER" id="PTHR11686">
    <property type="entry name" value="GAMMA GLUTAMYL TRANSPEPTIDASE"/>
    <property type="match status" value="1"/>
</dbReference>
<evidence type="ECO:0000256" key="1">
    <source>
        <dbReference type="PIRSR" id="PIRSR600101-1"/>
    </source>
</evidence>
<dbReference type="Proteomes" id="UP000027135">
    <property type="component" value="Unassembled WGS sequence"/>
</dbReference>
<evidence type="ECO:0000256" key="2">
    <source>
        <dbReference type="PIRSR" id="PIRSR600101-2"/>
    </source>
</evidence>
<dbReference type="eggNOG" id="KOG2410">
    <property type="taxonomic scope" value="Eukaryota"/>
</dbReference>
<dbReference type="InterPro" id="IPR000101">
    <property type="entry name" value="GGT_peptidase"/>
</dbReference>
<protein>
    <submittedName>
        <fullName evidence="4">Gamma-glutamyltranspeptidase 1</fullName>
    </submittedName>
</protein>
<dbReference type="OMA" id="VYFDWGS"/>
<dbReference type="GO" id="GO:0036374">
    <property type="term" value="F:glutathione hydrolase activity"/>
    <property type="evidence" value="ECO:0007669"/>
    <property type="project" value="InterPro"/>
</dbReference>
<dbReference type="FunFam" id="1.10.246.130:FF:000001">
    <property type="entry name" value="Gamma-glutamyltransferase 5 isoform 1"/>
    <property type="match status" value="1"/>
</dbReference>
<name>A0A067QYY9_ZOONE</name>